<gene>
    <name evidence="2" type="ORF">FCC1311_118072</name>
</gene>
<keyword evidence="3" id="KW-1185">Reference proteome</keyword>
<name>A0A2R5FDD4_9STRA</name>
<organism evidence="2 3">
    <name type="scientific">Hondaea fermentalgiana</name>
    <dbReference type="NCBI Taxonomy" id="2315210"/>
    <lineage>
        <taxon>Eukaryota</taxon>
        <taxon>Sar</taxon>
        <taxon>Stramenopiles</taxon>
        <taxon>Bigyra</taxon>
        <taxon>Labyrinthulomycetes</taxon>
        <taxon>Thraustochytrida</taxon>
        <taxon>Thraustochytriidae</taxon>
        <taxon>Hondaea</taxon>
    </lineage>
</organism>
<protein>
    <submittedName>
        <fullName evidence="2">Uncharacterized protein</fullName>
    </submittedName>
</protein>
<dbReference type="Proteomes" id="UP000241890">
    <property type="component" value="Unassembled WGS sequence"/>
</dbReference>
<evidence type="ECO:0000313" key="2">
    <source>
        <dbReference type="EMBL" id="GBG16332.1"/>
    </source>
</evidence>
<sequence>MYAEIKRKLPLEILDYVLKQGSDDEEDGKSVVAIWDAVAGLAGECERALTLVANAERVAGKPDSVESDRKHRPRRVEGRRQRGPHETMLRDRPDRAQTDQGVLKHGRTERSKRPERTVVAKPGARWAGCHETGHEFFIFKADGRLVRNCRKRIPQEEFAALRQKALAQAKPRARRIQATATDPARSGLQAASEHDDNVSPIFGKQTTRAQ</sequence>
<evidence type="ECO:0000313" key="3">
    <source>
        <dbReference type="Proteomes" id="UP000241890"/>
    </source>
</evidence>
<evidence type="ECO:0000256" key="1">
    <source>
        <dbReference type="SAM" id="MobiDB-lite"/>
    </source>
</evidence>
<feature type="compositionally biased region" description="Basic and acidic residues" evidence="1">
    <location>
        <begin position="59"/>
        <end position="97"/>
    </location>
</feature>
<accession>A0A2R5FDD4</accession>
<dbReference type="EMBL" id="BEYU01001897">
    <property type="protein sequence ID" value="GBG16332.1"/>
    <property type="molecule type" value="Genomic_DNA"/>
</dbReference>
<dbReference type="InParanoid" id="A0A2R5FDD4"/>
<reference evidence="2 3" key="1">
    <citation type="submission" date="2017-12" db="EMBL/GenBank/DDBJ databases">
        <title>Sequencing, de novo assembly and annotation of complete genome of a new Thraustochytrid species, strain FCC1311.</title>
        <authorList>
            <person name="Sedici K."/>
            <person name="Godart F."/>
            <person name="Aiese Cigliano R."/>
            <person name="Sanseverino W."/>
            <person name="Barakat M."/>
            <person name="Ortet P."/>
            <person name="Marechal E."/>
            <person name="Cagnac O."/>
            <person name="Amato A."/>
        </authorList>
    </citation>
    <scope>NUCLEOTIDE SEQUENCE [LARGE SCALE GENOMIC DNA]</scope>
</reference>
<comment type="caution">
    <text evidence="2">The sequence shown here is derived from an EMBL/GenBank/DDBJ whole genome shotgun (WGS) entry which is preliminary data.</text>
</comment>
<proteinExistence type="predicted"/>
<feature type="compositionally biased region" description="Basic and acidic residues" evidence="1">
    <location>
        <begin position="106"/>
        <end position="118"/>
    </location>
</feature>
<feature type="region of interest" description="Disordered" evidence="1">
    <location>
        <begin position="59"/>
        <end position="118"/>
    </location>
</feature>
<feature type="region of interest" description="Disordered" evidence="1">
    <location>
        <begin position="170"/>
        <end position="210"/>
    </location>
</feature>
<dbReference type="AlphaFoldDB" id="A0A2R5FDD4"/>